<dbReference type="Pfam" id="PF07729">
    <property type="entry name" value="FCD"/>
    <property type="match status" value="1"/>
</dbReference>
<keyword evidence="2" id="KW-0238">DNA-binding</keyword>
<dbReference type="SUPFAM" id="SSF48008">
    <property type="entry name" value="GntR ligand-binding domain-like"/>
    <property type="match status" value="1"/>
</dbReference>
<dbReference type="Gene3D" id="1.10.10.10">
    <property type="entry name" value="Winged helix-like DNA-binding domain superfamily/Winged helix DNA-binding domain"/>
    <property type="match status" value="1"/>
</dbReference>
<dbReference type="InterPro" id="IPR036388">
    <property type="entry name" value="WH-like_DNA-bd_sf"/>
</dbReference>
<dbReference type="EMBL" id="CZKA01000067">
    <property type="protein sequence ID" value="CUR60226.1"/>
    <property type="molecule type" value="Genomic_DNA"/>
</dbReference>
<dbReference type="PROSITE" id="PS50949">
    <property type="entry name" value="HTH_GNTR"/>
    <property type="match status" value="1"/>
</dbReference>
<proteinExistence type="predicted"/>
<dbReference type="Pfam" id="PF00392">
    <property type="entry name" value="GntR"/>
    <property type="match status" value="1"/>
</dbReference>
<protein>
    <submittedName>
        <fullName evidence="5">Putative GntR-family transcriptional regulator</fullName>
    </submittedName>
</protein>
<dbReference type="SMART" id="SM00345">
    <property type="entry name" value="HTH_GNTR"/>
    <property type="match status" value="1"/>
</dbReference>
<gene>
    <name evidence="5" type="ORF">NOCA270143</name>
</gene>
<dbReference type="CDD" id="cd07377">
    <property type="entry name" value="WHTH_GntR"/>
    <property type="match status" value="1"/>
</dbReference>
<organism evidence="5">
    <name type="scientific">metagenome</name>
    <dbReference type="NCBI Taxonomy" id="256318"/>
    <lineage>
        <taxon>unclassified sequences</taxon>
        <taxon>metagenomes</taxon>
    </lineage>
</organism>
<dbReference type="PANTHER" id="PTHR43537">
    <property type="entry name" value="TRANSCRIPTIONAL REGULATOR, GNTR FAMILY"/>
    <property type="match status" value="1"/>
</dbReference>
<dbReference type="GO" id="GO:0003677">
    <property type="term" value="F:DNA binding"/>
    <property type="evidence" value="ECO:0007669"/>
    <property type="project" value="UniProtKB-KW"/>
</dbReference>
<dbReference type="GO" id="GO:0003700">
    <property type="term" value="F:DNA-binding transcription factor activity"/>
    <property type="evidence" value="ECO:0007669"/>
    <property type="project" value="InterPro"/>
</dbReference>
<keyword evidence="3" id="KW-0804">Transcription</keyword>
<sequence>MPVPQRSNVAARTLLRDRAYVVLRDAIVDGTLAPGEQLREGELETWLGVSRTPIREALMRLQRSGLVLTRPGHSTVVAPLDDELVHAAQPVVAAMHELAVRLAVPRLGPDRLEALRDANREFAQARDTGDATAALAADDRLHQVYVDLAANPAISDILEQYSPLLRRIERLRFSSAAGHESVALHEEMIEASAAGDVERAAATALTTWASLGRHRESDHQISSGHGLTRAG</sequence>
<dbReference type="AlphaFoldDB" id="A0A2P2CE06"/>
<dbReference type="InterPro" id="IPR008920">
    <property type="entry name" value="TF_FadR/GntR_C"/>
</dbReference>
<evidence type="ECO:0000313" key="5">
    <source>
        <dbReference type="EMBL" id="CUR60226.1"/>
    </source>
</evidence>
<dbReference type="InterPro" id="IPR011711">
    <property type="entry name" value="GntR_C"/>
</dbReference>
<feature type="domain" description="HTH gntR-type" evidence="4">
    <location>
        <begin position="13"/>
        <end position="80"/>
    </location>
</feature>
<reference evidence="5" key="1">
    <citation type="submission" date="2015-08" db="EMBL/GenBank/DDBJ databases">
        <authorList>
            <person name="Babu N.S."/>
            <person name="Beckwith C.J."/>
            <person name="Beseler K.G."/>
            <person name="Brison A."/>
            <person name="Carone J.V."/>
            <person name="Caskin T.P."/>
            <person name="Diamond M."/>
            <person name="Durham M.E."/>
            <person name="Foxe J.M."/>
            <person name="Go M."/>
            <person name="Henderson B.A."/>
            <person name="Jones I.B."/>
            <person name="McGettigan J.A."/>
            <person name="Micheletti S.J."/>
            <person name="Nasrallah M.E."/>
            <person name="Ortiz D."/>
            <person name="Piller C.R."/>
            <person name="Privatt S.R."/>
            <person name="Schneider S.L."/>
            <person name="Sharp S."/>
            <person name="Smith T.C."/>
            <person name="Stanton J.D."/>
            <person name="Ullery H.E."/>
            <person name="Wilson R.J."/>
            <person name="Serrano M.G."/>
            <person name="Buck G."/>
            <person name="Lee V."/>
            <person name="Wang Y."/>
            <person name="Carvalho R."/>
            <person name="Voegtly L."/>
            <person name="Shi R."/>
            <person name="Duckworth R."/>
            <person name="Johnson A."/>
            <person name="Loviza R."/>
            <person name="Walstead R."/>
            <person name="Shah Z."/>
            <person name="Kiflezghi M."/>
            <person name="Wade K."/>
            <person name="Ball S.L."/>
            <person name="Bradley K.W."/>
            <person name="Asai D.J."/>
            <person name="Bowman C.A."/>
            <person name="Russell D.A."/>
            <person name="Pope W.H."/>
            <person name="Jacobs-Sera D."/>
            <person name="Hendrix R.W."/>
            <person name="Hatfull G.F."/>
        </authorList>
    </citation>
    <scope>NUCLEOTIDE SEQUENCE</scope>
</reference>
<keyword evidence="1" id="KW-0805">Transcription regulation</keyword>
<evidence type="ECO:0000256" key="2">
    <source>
        <dbReference type="ARBA" id="ARBA00023125"/>
    </source>
</evidence>
<dbReference type="InterPro" id="IPR036390">
    <property type="entry name" value="WH_DNA-bd_sf"/>
</dbReference>
<evidence type="ECO:0000256" key="3">
    <source>
        <dbReference type="ARBA" id="ARBA00023163"/>
    </source>
</evidence>
<dbReference type="InterPro" id="IPR000524">
    <property type="entry name" value="Tscrpt_reg_HTH_GntR"/>
</dbReference>
<dbReference type="Gene3D" id="1.20.120.530">
    <property type="entry name" value="GntR ligand-binding domain-like"/>
    <property type="match status" value="1"/>
</dbReference>
<accession>A0A2P2CE06</accession>
<name>A0A2P2CE06_9ZZZZ</name>
<dbReference type="PANTHER" id="PTHR43537:SF45">
    <property type="entry name" value="GNTR FAMILY REGULATORY PROTEIN"/>
    <property type="match status" value="1"/>
</dbReference>
<evidence type="ECO:0000259" key="4">
    <source>
        <dbReference type="PROSITE" id="PS50949"/>
    </source>
</evidence>
<dbReference type="SUPFAM" id="SSF46785">
    <property type="entry name" value="Winged helix' DNA-binding domain"/>
    <property type="match status" value="1"/>
</dbReference>
<evidence type="ECO:0000256" key="1">
    <source>
        <dbReference type="ARBA" id="ARBA00023015"/>
    </source>
</evidence>